<keyword evidence="9" id="KW-0472">Membrane</keyword>
<keyword evidence="6 7" id="KW-0067">ATP-binding</keyword>
<gene>
    <name evidence="11" type="ORF">SAMN05421507_101884</name>
</gene>
<keyword evidence="12" id="KW-1185">Reference proteome</keyword>
<keyword evidence="9" id="KW-0812">Transmembrane</keyword>
<organism evidence="11 12">
    <name type="scientific">Lentzea jiangxiensis</name>
    <dbReference type="NCBI Taxonomy" id="641025"/>
    <lineage>
        <taxon>Bacteria</taxon>
        <taxon>Bacillati</taxon>
        <taxon>Actinomycetota</taxon>
        <taxon>Actinomycetes</taxon>
        <taxon>Pseudonocardiales</taxon>
        <taxon>Pseudonocardiaceae</taxon>
        <taxon>Lentzea</taxon>
    </lineage>
</organism>
<dbReference type="GO" id="GO:0005524">
    <property type="term" value="F:ATP binding"/>
    <property type="evidence" value="ECO:0007669"/>
    <property type="project" value="UniProtKB-UniRule"/>
</dbReference>
<feature type="region of interest" description="Disordered" evidence="8">
    <location>
        <begin position="385"/>
        <end position="484"/>
    </location>
</feature>
<keyword evidence="11" id="KW-0723">Serine/threonine-protein kinase</keyword>
<dbReference type="InterPro" id="IPR017441">
    <property type="entry name" value="Protein_kinase_ATP_BS"/>
</dbReference>
<reference evidence="12" key="1">
    <citation type="submission" date="2016-10" db="EMBL/GenBank/DDBJ databases">
        <authorList>
            <person name="Varghese N."/>
            <person name="Submissions S."/>
        </authorList>
    </citation>
    <scope>NUCLEOTIDE SEQUENCE [LARGE SCALE GENOMIC DNA]</scope>
    <source>
        <strain evidence="12">CGMCC 4.6609</strain>
    </source>
</reference>
<feature type="compositionally biased region" description="Pro residues" evidence="8">
    <location>
        <begin position="328"/>
        <end position="340"/>
    </location>
</feature>
<feature type="compositionally biased region" description="Low complexity" evidence="8">
    <location>
        <begin position="309"/>
        <end position="327"/>
    </location>
</feature>
<evidence type="ECO:0000256" key="8">
    <source>
        <dbReference type="SAM" id="MobiDB-lite"/>
    </source>
</evidence>
<dbReference type="InterPro" id="IPR011009">
    <property type="entry name" value="Kinase-like_dom_sf"/>
</dbReference>
<evidence type="ECO:0000256" key="1">
    <source>
        <dbReference type="ARBA" id="ARBA00010886"/>
    </source>
</evidence>
<evidence type="ECO:0000259" key="10">
    <source>
        <dbReference type="PROSITE" id="PS50011"/>
    </source>
</evidence>
<dbReference type="CDD" id="cd14014">
    <property type="entry name" value="STKc_PknB_like"/>
    <property type="match status" value="1"/>
</dbReference>
<keyword evidence="4 7" id="KW-0547">Nucleotide-binding</keyword>
<keyword evidence="5 11" id="KW-0418">Kinase</keyword>
<evidence type="ECO:0000256" key="7">
    <source>
        <dbReference type="PROSITE-ProRule" id="PRU10141"/>
    </source>
</evidence>
<proteinExistence type="inferred from homology"/>
<evidence type="ECO:0000256" key="6">
    <source>
        <dbReference type="ARBA" id="ARBA00022840"/>
    </source>
</evidence>
<evidence type="ECO:0000256" key="5">
    <source>
        <dbReference type="ARBA" id="ARBA00022777"/>
    </source>
</evidence>
<feature type="binding site" evidence="7">
    <location>
        <position position="48"/>
    </location>
    <ligand>
        <name>ATP</name>
        <dbReference type="ChEBI" id="CHEBI:30616"/>
    </ligand>
</feature>
<dbReference type="PROSITE" id="PS00108">
    <property type="entry name" value="PROTEIN_KINASE_ST"/>
    <property type="match status" value="1"/>
</dbReference>
<dbReference type="SMART" id="SM00220">
    <property type="entry name" value="S_TKc"/>
    <property type="match status" value="1"/>
</dbReference>
<evidence type="ECO:0000256" key="9">
    <source>
        <dbReference type="SAM" id="Phobius"/>
    </source>
</evidence>
<evidence type="ECO:0000313" key="12">
    <source>
        <dbReference type="Proteomes" id="UP000199691"/>
    </source>
</evidence>
<protein>
    <recommendedName>
        <fullName evidence="2">non-specific serine/threonine protein kinase</fullName>
        <ecNumber evidence="2">2.7.11.1</ecNumber>
    </recommendedName>
</protein>
<dbReference type="AlphaFoldDB" id="A0A1H0FRG7"/>
<dbReference type="PANTHER" id="PTHR43671">
    <property type="entry name" value="SERINE/THREONINE-PROTEIN KINASE NEK"/>
    <property type="match status" value="1"/>
</dbReference>
<dbReference type="STRING" id="641025.SAMN05421507_101884"/>
<dbReference type="EC" id="2.7.11.1" evidence="2"/>
<feature type="transmembrane region" description="Helical" evidence="9">
    <location>
        <begin position="363"/>
        <end position="383"/>
    </location>
</feature>
<sequence>MLRARYGYRARVNKLGDRYVLLDQLGAGAMGVVWRARDEFLHRDVAVKQLLLNDVESNEFHEAVQRAMREGRIAARLQHPNAIAVYDVVVEDGKPCLVMEYLPSRNLSALLSERGTMPPQEAARIGSLAASALAAAHGAGIVHRDIKPGNVLIGRDGTVKITDFGISRALGDVAVTKTGMLAGTPAYLAPELARGAEPAPASDVFSLGATIYAMTEGEPPFGKSTNDLGLLYKVARGETRPPLRSGPLTGLLTRLLANEPSQRPTAGQAAEELKAIASGAPVPVTRVIPPRPMTPPSGTAVMGAAGHGTQTPRPMPSQQSMPSQQPMPSQPPRTRPPAPLPATYDEPYGREPEPEPRKNNRGLAIAAAVLGVLLVAGVAYAIMSGDKDDKTASGPTTSQQTTSQTPEPTSQKPAEQKPATTTQKQPPSQTYQSQPPSSKPPASKFSPAQIAQFAKAHYGKLPGNVEGARADWDPDQAPSASSEKDFWGKYSKVVVKAGPVASPPDEDGVFQVTTALELTEAETNKAKVVEHVLEISGKGEKPRIVGEQKG</sequence>
<dbReference type="EMBL" id="FNIX01000001">
    <property type="protein sequence ID" value="SDN97132.1"/>
    <property type="molecule type" value="Genomic_DNA"/>
</dbReference>
<dbReference type="InterPro" id="IPR000719">
    <property type="entry name" value="Prot_kinase_dom"/>
</dbReference>
<feature type="compositionally biased region" description="Low complexity" evidence="8">
    <location>
        <begin position="392"/>
        <end position="449"/>
    </location>
</feature>
<dbReference type="GO" id="GO:0004674">
    <property type="term" value="F:protein serine/threonine kinase activity"/>
    <property type="evidence" value="ECO:0007669"/>
    <property type="project" value="UniProtKB-KW"/>
</dbReference>
<keyword evidence="3" id="KW-0808">Transferase</keyword>
<dbReference type="Pfam" id="PF00069">
    <property type="entry name" value="Pkinase"/>
    <property type="match status" value="1"/>
</dbReference>
<dbReference type="InterPro" id="IPR008271">
    <property type="entry name" value="Ser/Thr_kinase_AS"/>
</dbReference>
<evidence type="ECO:0000256" key="2">
    <source>
        <dbReference type="ARBA" id="ARBA00012513"/>
    </source>
</evidence>
<dbReference type="InterPro" id="IPR050660">
    <property type="entry name" value="NEK_Ser/Thr_kinase"/>
</dbReference>
<comment type="similarity">
    <text evidence="1">Belongs to the protein kinase superfamily. NEK Ser/Thr protein kinase family. NIMA subfamily.</text>
</comment>
<feature type="region of interest" description="Disordered" evidence="8">
    <location>
        <begin position="283"/>
        <end position="358"/>
    </location>
</feature>
<evidence type="ECO:0000256" key="4">
    <source>
        <dbReference type="ARBA" id="ARBA00022741"/>
    </source>
</evidence>
<keyword evidence="9" id="KW-1133">Transmembrane helix</keyword>
<dbReference type="PROSITE" id="PS00107">
    <property type="entry name" value="PROTEIN_KINASE_ATP"/>
    <property type="match status" value="1"/>
</dbReference>
<evidence type="ECO:0000313" key="11">
    <source>
        <dbReference type="EMBL" id="SDN97132.1"/>
    </source>
</evidence>
<dbReference type="SUPFAM" id="SSF56112">
    <property type="entry name" value="Protein kinase-like (PK-like)"/>
    <property type="match status" value="1"/>
</dbReference>
<dbReference type="Gene3D" id="1.10.510.10">
    <property type="entry name" value="Transferase(Phosphotransferase) domain 1"/>
    <property type="match status" value="1"/>
</dbReference>
<feature type="domain" description="Protein kinase" evidence="10">
    <location>
        <begin position="19"/>
        <end position="276"/>
    </location>
</feature>
<dbReference type="Gene3D" id="3.30.200.20">
    <property type="entry name" value="Phosphorylase Kinase, domain 1"/>
    <property type="match status" value="1"/>
</dbReference>
<feature type="compositionally biased region" description="Basic and acidic residues" evidence="8">
    <location>
        <begin position="347"/>
        <end position="358"/>
    </location>
</feature>
<dbReference type="PANTHER" id="PTHR43671:SF13">
    <property type="entry name" value="SERINE_THREONINE-PROTEIN KINASE NEK2"/>
    <property type="match status" value="1"/>
</dbReference>
<dbReference type="Proteomes" id="UP000199691">
    <property type="component" value="Unassembled WGS sequence"/>
</dbReference>
<dbReference type="PROSITE" id="PS50011">
    <property type="entry name" value="PROTEIN_KINASE_DOM"/>
    <property type="match status" value="1"/>
</dbReference>
<evidence type="ECO:0000256" key="3">
    <source>
        <dbReference type="ARBA" id="ARBA00022679"/>
    </source>
</evidence>
<name>A0A1H0FRG7_9PSEU</name>
<accession>A0A1H0FRG7</accession>